<feature type="transmembrane region" description="Helical" evidence="1">
    <location>
        <begin position="183"/>
        <end position="201"/>
    </location>
</feature>
<dbReference type="EMBL" id="LRDH01000001">
    <property type="protein sequence ID" value="PPV17961.1"/>
    <property type="molecule type" value="Genomic_DNA"/>
</dbReference>
<dbReference type="PANTHER" id="PTHR36834">
    <property type="entry name" value="MEMBRANE PROTEIN-RELATED"/>
    <property type="match status" value="1"/>
</dbReference>
<feature type="transmembrane region" description="Helical" evidence="1">
    <location>
        <begin position="123"/>
        <end position="144"/>
    </location>
</feature>
<accession>A0A2S7FFJ9</accession>
<dbReference type="AlphaFoldDB" id="A0A2S7FFJ9"/>
<dbReference type="InterPro" id="IPR053150">
    <property type="entry name" value="Teicoplanin_resist-assoc"/>
</dbReference>
<keyword evidence="1" id="KW-0812">Transmembrane</keyword>
<evidence type="ECO:0000313" key="4">
    <source>
        <dbReference type="Proteomes" id="UP000238081"/>
    </source>
</evidence>
<evidence type="ECO:0000259" key="2">
    <source>
        <dbReference type="Pfam" id="PF04892"/>
    </source>
</evidence>
<organism evidence="3 4">
    <name type="scientific">Clostridium butyricum</name>
    <dbReference type="NCBI Taxonomy" id="1492"/>
    <lineage>
        <taxon>Bacteria</taxon>
        <taxon>Bacillati</taxon>
        <taxon>Bacillota</taxon>
        <taxon>Clostridia</taxon>
        <taxon>Eubacteriales</taxon>
        <taxon>Clostridiaceae</taxon>
        <taxon>Clostridium</taxon>
    </lineage>
</organism>
<feature type="domain" description="VanZ-like" evidence="2">
    <location>
        <begin position="49"/>
        <end position="165"/>
    </location>
</feature>
<evidence type="ECO:0000256" key="1">
    <source>
        <dbReference type="SAM" id="Phobius"/>
    </source>
</evidence>
<dbReference type="PANTHER" id="PTHR36834:SF1">
    <property type="entry name" value="INTEGRAL MEMBRANE PROTEIN"/>
    <property type="match status" value="1"/>
</dbReference>
<evidence type="ECO:0000313" key="3">
    <source>
        <dbReference type="EMBL" id="PPV17961.1"/>
    </source>
</evidence>
<comment type="caution">
    <text evidence="3">The sequence shown here is derived from an EMBL/GenBank/DDBJ whole genome shotgun (WGS) entry which is preliminary data.</text>
</comment>
<gene>
    <name evidence="3" type="ORF">AWN73_00715</name>
</gene>
<protein>
    <recommendedName>
        <fullName evidence="2">VanZ-like domain-containing protein</fullName>
    </recommendedName>
</protein>
<feature type="transmembrane region" description="Helical" evidence="1">
    <location>
        <begin position="150"/>
        <end position="171"/>
    </location>
</feature>
<keyword evidence="1" id="KW-1133">Transmembrane helix</keyword>
<sequence length="357" mass="41108">MYFGQGFYYLLSGVVMSLAIYSIILIALYLISKRSSRNLSIFSFEKVIIGYLLVLYLITILRITGVIGMEFHISWFVESIRLLKLSIPFMSGSIFMISLNLIIFMPLGFLIPCLFKNYNWKNVLLSGFVLSLSIEFLQLFGGRFFEVDDIIANSLGALIGYLLWQSINGIIKKETRNKSIIKGICTIFVTIIILFTISFIANGDNLEKQSNEAYSEIGMSESEINDISKISYYKDGNKIEIIDLTTYSEIYRFLGTDISNKIGSYSKDDCNDNVSTIIEKRDDELLEIYFNEKHSFTFYNNKDLVLEEVKHILYDLTDGTIYYATDNSDKFTDVLKYENKDRPFQTNQKINNILNQL</sequence>
<feature type="transmembrane region" description="Helical" evidence="1">
    <location>
        <begin position="52"/>
        <end position="77"/>
    </location>
</feature>
<reference evidence="3 4" key="1">
    <citation type="submission" date="2016-01" db="EMBL/GenBank/DDBJ databases">
        <title>Characterization of the Clostridium difficile lineages that are prevalent in Hong Kong and China.</title>
        <authorList>
            <person name="Kwok J.S.-L."/>
            <person name="Lam W.-Y."/>
            <person name="Ip M."/>
            <person name="Chan T.-F."/>
            <person name="Hawkey P.M."/>
            <person name="Tsui S.K.-W."/>
        </authorList>
    </citation>
    <scope>NUCLEOTIDE SEQUENCE [LARGE SCALE GENOMIC DNA]</scope>
    <source>
        <strain evidence="3 4">300064</strain>
    </source>
</reference>
<proteinExistence type="predicted"/>
<dbReference type="Pfam" id="PF04892">
    <property type="entry name" value="VanZ"/>
    <property type="match status" value="1"/>
</dbReference>
<dbReference type="Proteomes" id="UP000238081">
    <property type="component" value="Unassembled WGS sequence"/>
</dbReference>
<feature type="transmembrane region" description="Helical" evidence="1">
    <location>
        <begin position="89"/>
        <end position="111"/>
    </location>
</feature>
<keyword evidence="1" id="KW-0472">Membrane</keyword>
<dbReference type="InterPro" id="IPR006976">
    <property type="entry name" value="VanZ-like"/>
</dbReference>
<name>A0A2S7FFJ9_CLOBU</name>
<feature type="transmembrane region" description="Helical" evidence="1">
    <location>
        <begin position="6"/>
        <end position="31"/>
    </location>
</feature>